<feature type="compositionally biased region" description="Basic and acidic residues" evidence="1">
    <location>
        <begin position="280"/>
        <end position="304"/>
    </location>
</feature>
<feature type="region of interest" description="Disordered" evidence="1">
    <location>
        <begin position="426"/>
        <end position="478"/>
    </location>
</feature>
<feature type="compositionally biased region" description="Basic and acidic residues" evidence="1">
    <location>
        <begin position="318"/>
        <end position="360"/>
    </location>
</feature>
<proteinExistence type="predicted"/>
<feature type="region of interest" description="Disordered" evidence="1">
    <location>
        <begin position="191"/>
        <end position="390"/>
    </location>
</feature>
<evidence type="ECO:0000313" key="3">
    <source>
        <dbReference type="EMBL" id="KAK9273000.1"/>
    </source>
</evidence>
<dbReference type="Gene3D" id="2.30.30.140">
    <property type="match status" value="1"/>
</dbReference>
<comment type="caution">
    <text evidence="3">The sequence shown here is derived from an EMBL/GenBank/DDBJ whole genome shotgun (WGS) entry which is preliminary data.</text>
</comment>
<feature type="compositionally biased region" description="Basic and acidic residues" evidence="1">
    <location>
        <begin position="16"/>
        <end position="57"/>
    </location>
</feature>
<feature type="region of interest" description="Disordered" evidence="1">
    <location>
        <begin position="1"/>
        <end position="85"/>
    </location>
</feature>
<dbReference type="SMART" id="SM00333">
    <property type="entry name" value="TUDOR"/>
    <property type="match status" value="1"/>
</dbReference>
<dbReference type="AlphaFoldDB" id="A0AAP0R820"/>
<dbReference type="Proteomes" id="UP001415857">
    <property type="component" value="Unassembled WGS sequence"/>
</dbReference>
<dbReference type="Pfam" id="PF21743">
    <property type="entry name" value="PTM_DIR17_Tudor"/>
    <property type="match status" value="1"/>
</dbReference>
<name>A0AAP0R820_LIQFO</name>
<organism evidence="3 4">
    <name type="scientific">Liquidambar formosana</name>
    <name type="common">Formosan gum</name>
    <dbReference type="NCBI Taxonomy" id="63359"/>
    <lineage>
        <taxon>Eukaryota</taxon>
        <taxon>Viridiplantae</taxon>
        <taxon>Streptophyta</taxon>
        <taxon>Embryophyta</taxon>
        <taxon>Tracheophyta</taxon>
        <taxon>Spermatophyta</taxon>
        <taxon>Magnoliopsida</taxon>
        <taxon>eudicotyledons</taxon>
        <taxon>Gunneridae</taxon>
        <taxon>Pentapetalae</taxon>
        <taxon>Saxifragales</taxon>
        <taxon>Altingiaceae</taxon>
        <taxon>Liquidambar</taxon>
    </lineage>
</organism>
<evidence type="ECO:0000259" key="2">
    <source>
        <dbReference type="SMART" id="SM00333"/>
    </source>
</evidence>
<dbReference type="EMBL" id="JBBPBK010000012">
    <property type="protein sequence ID" value="KAK9273000.1"/>
    <property type="molecule type" value="Genomic_DNA"/>
</dbReference>
<accession>A0AAP0R820</accession>
<reference evidence="3 4" key="1">
    <citation type="journal article" date="2024" name="Plant J.">
        <title>Genome sequences and population genomics reveal climatic adaptation and genomic divergence between two closely related sweetgum species.</title>
        <authorList>
            <person name="Xu W.Q."/>
            <person name="Ren C.Q."/>
            <person name="Zhang X.Y."/>
            <person name="Comes H.P."/>
            <person name="Liu X.H."/>
            <person name="Li Y.G."/>
            <person name="Kettle C.J."/>
            <person name="Jalonen R."/>
            <person name="Gaisberger H."/>
            <person name="Ma Y.Z."/>
            <person name="Qiu Y.X."/>
        </authorList>
    </citation>
    <scope>NUCLEOTIDE SEQUENCE [LARGE SCALE GENOMIC DNA]</scope>
    <source>
        <strain evidence="3">Hangzhou</strain>
    </source>
</reference>
<feature type="compositionally biased region" description="Basic residues" evidence="1">
    <location>
        <begin position="617"/>
        <end position="628"/>
    </location>
</feature>
<feature type="compositionally biased region" description="Polar residues" evidence="1">
    <location>
        <begin position="439"/>
        <end position="449"/>
    </location>
</feature>
<protein>
    <recommendedName>
        <fullName evidence="2">Tudor domain-containing protein</fullName>
    </recommendedName>
</protein>
<evidence type="ECO:0000256" key="1">
    <source>
        <dbReference type="SAM" id="MobiDB-lite"/>
    </source>
</evidence>
<dbReference type="InterPro" id="IPR047365">
    <property type="entry name" value="Tudor_AtPTM-like"/>
</dbReference>
<gene>
    <name evidence="3" type="ORF">L1049_017807</name>
</gene>
<feature type="compositionally biased region" description="Basic and acidic residues" evidence="1">
    <location>
        <begin position="374"/>
        <end position="390"/>
    </location>
</feature>
<dbReference type="CDD" id="cd20404">
    <property type="entry name" value="Tudor_Agenet_AtEML-like"/>
    <property type="match status" value="1"/>
</dbReference>
<feature type="compositionally biased region" description="Basic and acidic residues" evidence="1">
    <location>
        <begin position="572"/>
        <end position="587"/>
    </location>
</feature>
<sequence length="628" mass="69840">MKKPRSVTRKGIGGKSTKDESVKDDTVKQLSLKDEETRKVGGRDKSKGEKSVSEKSESGSGVEGKSIAEEKENEENMETPMKRKRGADGEIVRAFILSPERASSRLRPRKEVPAFRMIELSENDGEKIVGKRVKVYWSGSRKWFLGRISAFNNEKMLHNIYYDDGDKEELDLSKERFELEVLPGDNFTVKTESKSGKKVKGSDAGKIGAEGSKEDYVNEGNAELVKNHLGLKKVPTKASQRRSSESMRKDAEEKKSENLITEMDADVLADKVNTIEVQNVEEHGDADAGKDHDESKSISDKDMGTNEPPETQAMRLESNSKNKEMGSDQGEESRKTVKDKSVKGGDTEPGKRNVKLKDKVTPSVAKVRSSKLLSRKESKKEETLAEKMEVDVHHDKAETKTMHVDISLEESLDFNYPKEKDQIESLAKEANPKNGGMSHDTQASQQIFNSEKKELGSEHSKVSKENGNGGCSSPQGVKENLENLAVDVAVAVNPEEVKEKVITGDTNVEGPCDVDTVKNNDEMRSFSQAVSKETCEVSLDLQPVKPKSLEEEDPEVLQVKLKSENSESAGDMLKEELKEEGISERMMKTSTQGMEQPDDNQTGNCMNLVDLASQKNPVRRPRTKVQKR</sequence>
<feature type="compositionally biased region" description="Basic and acidic residues" evidence="1">
    <location>
        <begin position="242"/>
        <end position="257"/>
    </location>
</feature>
<evidence type="ECO:0000313" key="4">
    <source>
        <dbReference type="Proteomes" id="UP001415857"/>
    </source>
</evidence>
<feature type="compositionally biased region" description="Basic and acidic residues" evidence="1">
    <location>
        <begin position="191"/>
        <end position="203"/>
    </location>
</feature>
<feature type="domain" description="Tudor" evidence="2">
    <location>
        <begin position="125"/>
        <end position="183"/>
    </location>
</feature>
<feature type="compositionally biased region" description="Polar residues" evidence="1">
    <location>
        <begin position="588"/>
        <end position="605"/>
    </location>
</feature>
<dbReference type="InterPro" id="IPR002999">
    <property type="entry name" value="Tudor"/>
</dbReference>
<feature type="compositionally biased region" description="Basic and acidic residues" evidence="1">
    <location>
        <begin position="450"/>
        <end position="464"/>
    </location>
</feature>
<keyword evidence="4" id="KW-1185">Reference proteome</keyword>
<feature type="region of interest" description="Disordered" evidence="1">
    <location>
        <begin position="545"/>
        <end position="628"/>
    </location>
</feature>